<reference evidence="7 8" key="1">
    <citation type="submission" date="2020-07" db="EMBL/GenBank/DDBJ databases">
        <title>Sequencing the genomes of 1000 actinobacteria strains.</title>
        <authorList>
            <person name="Klenk H.-P."/>
        </authorList>
    </citation>
    <scope>NUCLEOTIDE SEQUENCE [LARGE SCALE GENOMIC DNA]</scope>
    <source>
        <strain evidence="7 8">DSM 19663</strain>
    </source>
</reference>
<keyword evidence="3 5" id="KW-0175">Coiled coil</keyword>
<dbReference type="Pfam" id="PF02646">
    <property type="entry name" value="RmuC"/>
    <property type="match status" value="1"/>
</dbReference>
<evidence type="ECO:0000256" key="6">
    <source>
        <dbReference type="SAM" id="MobiDB-lite"/>
    </source>
</evidence>
<accession>A0A839EEX5</accession>
<comment type="similarity">
    <text evidence="2">Belongs to the RmuC family.</text>
</comment>
<evidence type="ECO:0000256" key="1">
    <source>
        <dbReference type="ARBA" id="ARBA00003416"/>
    </source>
</evidence>
<dbReference type="InterPro" id="IPR003798">
    <property type="entry name" value="DNA_recombination_RmuC"/>
</dbReference>
<dbReference type="PANTHER" id="PTHR30563">
    <property type="entry name" value="DNA RECOMBINATION PROTEIN RMUC"/>
    <property type="match status" value="1"/>
</dbReference>
<dbReference type="EMBL" id="JACGWX010000003">
    <property type="protein sequence ID" value="MBA8847855.1"/>
    <property type="molecule type" value="Genomic_DNA"/>
</dbReference>
<sequence>MDFLLPLLIGALLGVLLGIAVGLLVARRTRPAAEDPAIIEARHQALLAEVRAEEASHRAQLSSELAGLQATAAALREQVVHQQEQHRELVERQRVEQQAQTERERAESRVLQQLTPVQEMLRAMQAKVTELETQRSQQHGELSQQLRQATEAEERLRATAESLASALRNNATRGVWGETQLRTLVESAGLLNRVDFFLQESIEADGAARRPDMVLRLPGGKSIAVDAKVPYNSYIEASAIPATATGEEEARRASLLAEHAKRIKAHVDALAGKQYFTGLEASPEFTIAFIPNEPLLAAALEKDPTLLEYAFSKRIALASPVSFWAVLKTIAFTWQQEVLTDEAKLLFDLSKELYSRIAKLAEHADALGGAIERSVKAYNQFASSLESRVLVTARRLDGLDESKVVPSPRTIEEQPRQLAAAELADELTGTADPDAASADAPPVDAPSARE</sequence>
<keyword evidence="8" id="KW-1185">Reference proteome</keyword>
<evidence type="ECO:0000256" key="5">
    <source>
        <dbReference type="SAM" id="Coils"/>
    </source>
</evidence>
<dbReference type="GO" id="GO:0006310">
    <property type="term" value="P:DNA recombination"/>
    <property type="evidence" value="ECO:0007669"/>
    <property type="project" value="UniProtKB-KW"/>
</dbReference>
<gene>
    <name evidence="7" type="ORF">FHX53_001447</name>
</gene>
<feature type="region of interest" description="Disordered" evidence="6">
    <location>
        <begin position="89"/>
        <end position="108"/>
    </location>
</feature>
<proteinExistence type="inferred from homology"/>
<dbReference type="Proteomes" id="UP000585905">
    <property type="component" value="Unassembled WGS sequence"/>
</dbReference>
<comment type="caution">
    <text evidence="7">The sequence shown here is derived from an EMBL/GenBank/DDBJ whole genome shotgun (WGS) entry which is preliminary data.</text>
</comment>
<dbReference type="PANTHER" id="PTHR30563:SF0">
    <property type="entry name" value="DNA RECOMBINATION PROTEIN RMUC"/>
    <property type="match status" value="1"/>
</dbReference>
<evidence type="ECO:0000313" key="8">
    <source>
        <dbReference type="Proteomes" id="UP000585905"/>
    </source>
</evidence>
<dbReference type="RefSeq" id="WP_182490681.1">
    <property type="nucleotide sequence ID" value="NZ_BAAAOV010000001.1"/>
</dbReference>
<evidence type="ECO:0000256" key="2">
    <source>
        <dbReference type="ARBA" id="ARBA00009840"/>
    </source>
</evidence>
<name>A0A839EEX5_9MICO</name>
<organism evidence="7 8">
    <name type="scientific">Microcella alkalica</name>
    <dbReference type="NCBI Taxonomy" id="355930"/>
    <lineage>
        <taxon>Bacteria</taxon>
        <taxon>Bacillati</taxon>
        <taxon>Actinomycetota</taxon>
        <taxon>Actinomycetes</taxon>
        <taxon>Micrococcales</taxon>
        <taxon>Microbacteriaceae</taxon>
        <taxon>Microcella</taxon>
    </lineage>
</organism>
<keyword evidence="4" id="KW-0233">DNA recombination</keyword>
<feature type="coiled-coil region" evidence="5">
    <location>
        <begin position="139"/>
        <end position="169"/>
    </location>
</feature>
<protein>
    <submittedName>
        <fullName evidence="7">DNA recombination protein RmuC</fullName>
    </submittedName>
</protein>
<evidence type="ECO:0000256" key="4">
    <source>
        <dbReference type="ARBA" id="ARBA00023172"/>
    </source>
</evidence>
<evidence type="ECO:0000313" key="7">
    <source>
        <dbReference type="EMBL" id="MBA8847855.1"/>
    </source>
</evidence>
<feature type="region of interest" description="Disordered" evidence="6">
    <location>
        <begin position="424"/>
        <end position="450"/>
    </location>
</feature>
<feature type="compositionally biased region" description="Low complexity" evidence="6">
    <location>
        <begin position="431"/>
        <end position="450"/>
    </location>
</feature>
<evidence type="ECO:0000256" key="3">
    <source>
        <dbReference type="ARBA" id="ARBA00023054"/>
    </source>
</evidence>
<comment type="function">
    <text evidence="1">Involved in DNA recombination.</text>
</comment>
<dbReference type="AlphaFoldDB" id="A0A839EEX5"/>